<dbReference type="Pfam" id="PF04173">
    <property type="entry name" value="DoxD"/>
    <property type="match status" value="1"/>
</dbReference>
<accession>A0A918RCH7</accession>
<comment type="caution">
    <text evidence="3">The sequence shown here is derived from an EMBL/GenBank/DDBJ whole genome shotgun (WGS) entry which is preliminary data.</text>
</comment>
<feature type="transmembrane region" description="Helical" evidence="1">
    <location>
        <begin position="27"/>
        <end position="45"/>
    </location>
</feature>
<keyword evidence="1" id="KW-0472">Membrane</keyword>
<keyword evidence="1" id="KW-1133">Transmembrane helix</keyword>
<dbReference type="PANTHER" id="PTHR39157">
    <property type="entry name" value="INTEGRAL MEMBRANE PROTEIN-RELATED"/>
    <property type="match status" value="1"/>
</dbReference>
<proteinExistence type="predicted"/>
<evidence type="ECO:0000259" key="2">
    <source>
        <dbReference type="Pfam" id="PF04173"/>
    </source>
</evidence>
<dbReference type="AlphaFoldDB" id="A0A918RCH7"/>
<gene>
    <name evidence="3" type="ORF">GCM10010389_30900</name>
</gene>
<dbReference type="EMBL" id="BMWH01000011">
    <property type="protein sequence ID" value="GGZ90410.1"/>
    <property type="molecule type" value="Genomic_DNA"/>
</dbReference>
<name>A0A918RCH7_9ACTN</name>
<reference evidence="3" key="2">
    <citation type="submission" date="2020-09" db="EMBL/GenBank/DDBJ databases">
        <authorList>
            <person name="Sun Q."/>
            <person name="Ohkuma M."/>
        </authorList>
    </citation>
    <scope>NUCLEOTIDE SEQUENCE</scope>
    <source>
        <strain evidence="3">JCM 5016</strain>
    </source>
</reference>
<evidence type="ECO:0000256" key="1">
    <source>
        <dbReference type="SAM" id="Phobius"/>
    </source>
</evidence>
<feature type="transmembrane region" description="Helical" evidence="1">
    <location>
        <begin position="143"/>
        <end position="164"/>
    </location>
</feature>
<feature type="domain" description="TQO small subunit DoxD" evidence="2">
    <location>
        <begin position="30"/>
        <end position="163"/>
    </location>
</feature>
<dbReference type="InterPro" id="IPR007301">
    <property type="entry name" value="DoxD"/>
</dbReference>
<sequence>MTHDTRTGRYISSAEGRRDWRETATRYALLPLRIFLGVTFVYAGLDKLTAGSFLKSSGAGSIGETMRSVRDSSAVPALVDLALKNPVGFGTAIALGELAVGIGTLLGLLARLAALGGALISLSLFLTVSWASSPYYYGNDLPYLMAWLPLVLAGAPLLSVDAAWRARRRGRRSHP</sequence>
<organism evidence="3 4">
    <name type="scientific">Streptomyces echinoruber</name>
    <dbReference type="NCBI Taxonomy" id="68898"/>
    <lineage>
        <taxon>Bacteria</taxon>
        <taxon>Bacillati</taxon>
        <taxon>Actinomycetota</taxon>
        <taxon>Actinomycetes</taxon>
        <taxon>Kitasatosporales</taxon>
        <taxon>Streptomycetaceae</taxon>
        <taxon>Streptomyces</taxon>
    </lineage>
</organism>
<keyword evidence="1" id="KW-0812">Transmembrane</keyword>
<keyword evidence="4" id="KW-1185">Reference proteome</keyword>
<evidence type="ECO:0000313" key="3">
    <source>
        <dbReference type="EMBL" id="GGZ90410.1"/>
    </source>
</evidence>
<evidence type="ECO:0000313" key="4">
    <source>
        <dbReference type="Proteomes" id="UP000623010"/>
    </source>
</evidence>
<feature type="transmembrane region" description="Helical" evidence="1">
    <location>
        <begin position="87"/>
        <end position="110"/>
    </location>
</feature>
<dbReference type="RefSeq" id="WP_190057998.1">
    <property type="nucleotide sequence ID" value="NZ_BMWH01000011.1"/>
</dbReference>
<feature type="transmembrane region" description="Helical" evidence="1">
    <location>
        <begin position="117"/>
        <end position="137"/>
    </location>
</feature>
<dbReference type="Proteomes" id="UP000623010">
    <property type="component" value="Unassembled WGS sequence"/>
</dbReference>
<protein>
    <submittedName>
        <fullName evidence="3">Membrane protein</fullName>
    </submittedName>
</protein>
<reference evidence="3" key="1">
    <citation type="journal article" date="2014" name="Int. J. Syst. Evol. Microbiol.">
        <title>Complete genome sequence of Corynebacterium casei LMG S-19264T (=DSM 44701T), isolated from a smear-ripened cheese.</title>
        <authorList>
            <consortium name="US DOE Joint Genome Institute (JGI-PGF)"/>
            <person name="Walter F."/>
            <person name="Albersmeier A."/>
            <person name="Kalinowski J."/>
            <person name="Ruckert C."/>
        </authorList>
    </citation>
    <scope>NUCLEOTIDE SEQUENCE</scope>
    <source>
        <strain evidence="3">JCM 5016</strain>
    </source>
</reference>
<dbReference type="PANTHER" id="PTHR39157:SF1">
    <property type="entry name" value="DOXX FAMILY PROTEIN"/>
    <property type="match status" value="1"/>
</dbReference>